<dbReference type="MINT" id="C9IZN7"/>
<dbReference type="Ensembl" id="ENST00000478532.5">
    <property type="protein sequence ID" value="ENSP00000418631.1"/>
    <property type="gene ID" value="ENSG00000136270.15"/>
</dbReference>
<reference evidence="7" key="6">
    <citation type="journal article" date="2013" name="J. Proteome Res.">
        <title>Toward a comprehensive characterization of a human cancer cell phosphoproteome.</title>
        <authorList>
            <person name="Zhou H."/>
            <person name="Di Palma S."/>
            <person name="Preisinger C."/>
            <person name="Peng M."/>
            <person name="Polat A.N."/>
            <person name="Heck A.J."/>
            <person name="Mohammed S."/>
        </authorList>
    </citation>
    <scope>IDENTIFICATION BY MASS SPECTROMETRY [LARGE SCALE ANALYSIS]</scope>
</reference>
<dbReference type="GO" id="GO:0005739">
    <property type="term" value="C:mitochondrion"/>
    <property type="evidence" value="ECO:0000314"/>
    <property type="project" value="HPA"/>
</dbReference>
<dbReference type="IntAct" id="C9IZN7">
    <property type="interactions" value="1"/>
</dbReference>
<name>C9IZN7_HUMAN</name>
<dbReference type="HGNC" id="HGNC:17443">
    <property type="gene designation" value="TBRG4"/>
</dbReference>
<dbReference type="GeneTree" id="ENSGT01030000234607"/>
<dbReference type="ProteomicsDB" id="7828"/>
<evidence type="ECO:0007829" key="8">
    <source>
        <dbReference type="PubMed" id="25944712"/>
    </source>
</evidence>
<dbReference type="AlphaFoldDB" id="C9IZN7"/>
<keyword evidence="2" id="KW-1185">Reference proteome</keyword>
<dbReference type="Proteomes" id="UP000005640">
    <property type="component" value="Chromosome 7"/>
</dbReference>
<evidence type="ECO:0007829" key="6">
    <source>
        <dbReference type="PubMed" id="22814378"/>
    </source>
</evidence>
<dbReference type="UCSC" id="uc064dlq.1">
    <property type="organism name" value="human"/>
</dbReference>
<organism evidence="1 2">
    <name type="scientific">Homo sapiens</name>
    <name type="common">Human</name>
    <dbReference type="NCBI Taxonomy" id="9606"/>
    <lineage>
        <taxon>Eukaryota</taxon>
        <taxon>Metazoa</taxon>
        <taxon>Chordata</taxon>
        <taxon>Craniata</taxon>
        <taxon>Vertebrata</taxon>
        <taxon>Euteleostomi</taxon>
        <taxon>Mammalia</taxon>
        <taxon>Eutheria</taxon>
        <taxon>Euarchontoglires</taxon>
        <taxon>Primates</taxon>
        <taxon>Haplorrhini</taxon>
        <taxon>Catarrhini</taxon>
        <taxon>Hominidae</taxon>
        <taxon>Homo</taxon>
    </lineage>
</organism>
<dbReference type="Ensembl" id="ENST00000478532.5">
    <property type="protein sequence ID" value="ENSP00000418631.1"/>
    <property type="gene ID" value="ENSG00000136270.14"/>
</dbReference>
<reference evidence="6" key="5">
    <citation type="journal article" date="2012" name="Proc. Natl. Acad. Sci. U.S.A.">
        <title>N-terminal acetylome analyses and functional insights of the N-terminal acetyltransferase NatB.</title>
        <authorList>
            <person name="Van Damme P."/>
            <person name="Lasa M."/>
            <person name="Polevoda B."/>
            <person name="Gazquez C."/>
            <person name="Elosegui-Artola A."/>
            <person name="Kim D.S."/>
            <person name="De Juan-Pardo E."/>
            <person name="Demeyer K."/>
            <person name="Hole K."/>
            <person name="Larrea E."/>
            <person name="Timmerman E."/>
            <person name="Prieto J."/>
            <person name="Arnesen T."/>
            <person name="Sherman F."/>
            <person name="Gevaert K."/>
            <person name="Aldabe R."/>
        </authorList>
    </citation>
    <scope>IDENTIFICATION BY MASS SPECTROMETRY [LARGE SCALE ANALYSIS]</scope>
</reference>
<dbReference type="OpenTargets" id="ENSG00000136270"/>
<keyword evidence="3 4" id="KW-1267">Proteomics identification</keyword>
<reference evidence="1" key="8">
    <citation type="submission" date="2025-08" db="UniProtKB">
        <authorList>
            <consortium name="Ensembl"/>
        </authorList>
    </citation>
    <scope>IDENTIFICATION</scope>
</reference>
<dbReference type="OrthoDB" id="6501018at2759"/>
<evidence type="ECO:0007829" key="4">
    <source>
        <dbReference type="ProteomicsDB" id="C9IZN7"/>
    </source>
</evidence>
<dbReference type="SMR" id="C9IZN7"/>
<gene>
    <name evidence="1" type="primary">TBRG4</name>
</gene>
<accession>C9IZN7</accession>
<evidence type="ECO:0007829" key="5">
    <source>
        <dbReference type="PubMed" id="21269460"/>
    </source>
</evidence>
<dbReference type="PANTHER" id="PTHR21228">
    <property type="entry name" value="FAST LEU-RICH DOMAIN-CONTAINING"/>
    <property type="match status" value="1"/>
</dbReference>
<dbReference type="VEuPathDB" id="HostDB:ENSG00000136270"/>
<reference evidence="1" key="9">
    <citation type="submission" date="2025-09" db="UniProtKB">
        <authorList>
            <consortium name="Ensembl"/>
        </authorList>
    </citation>
    <scope>IDENTIFICATION</scope>
</reference>
<evidence type="ECO:0000313" key="2">
    <source>
        <dbReference type="Proteomes" id="UP000005640"/>
    </source>
</evidence>
<dbReference type="Antibodypedia" id="13534">
    <property type="antibodies" value="183 antibodies from 28 providers"/>
</dbReference>
<dbReference type="Bgee" id="ENSG00000136270">
    <property type="expression patterns" value="Expressed in mucosa of transverse colon and 131 other cell types or tissues"/>
</dbReference>
<reference evidence="5" key="4">
    <citation type="journal article" date="2011" name="BMC Syst. Biol.">
        <title>Initial characterization of the human central proteome.</title>
        <authorList>
            <person name="Burkard T.R."/>
            <person name="Planyavsky M."/>
            <person name="Kaupe I."/>
            <person name="Breitwieser F.P."/>
            <person name="Burckstummer T."/>
            <person name="Bennett K.L."/>
            <person name="Superti-Furga G."/>
            <person name="Colinge J."/>
        </authorList>
    </citation>
    <scope>IDENTIFICATION BY MASS SPECTROMETRY [LARGE SCALE ANALYSIS]</scope>
</reference>
<reference evidence="1 2" key="2">
    <citation type="journal article" date="2003" name="Nature">
        <title>The DNA sequence of human chromosome 7.</title>
        <authorList>
            <person name="Hillier L.W."/>
            <person name="Fulton R.S."/>
            <person name="Fulton L.A."/>
            <person name="Graves T.A."/>
            <person name="Pepin K.H."/>
            <person name="Wagner-McPherson C."/>
            <person name="Layman D."/>
            <person name="Maas J."/>
            <person name="Jaeger S."/>
            <person name="Walker R."/>
            <person name="Wylie K."/>
            <person name="Sekhon M."/>
            <person name="Becker M.C."/>
            <person name="O'Laughlin M.D."/>
            <person name="Schaller M.E."/>
            <person name="Fewell G.A."/>
            <person name="Delehaunty K.D."/>
            <person name="Miner T.L."/>
            <person name="Nash W.E."/>
            <person name="Cordes M."/>
            <person name="Du H."/>
            <person name="Sun H."/>
            <person name="Edwards J."/>
            <person name="Bradshaw-Cordum H."/>
            <person name="Ali J."/>
            <person name="Andrews S."/>
            <person name="Isak A."/>
            <person name="Vanbrunt A."/>
            <person name="Nguyen C."/>
            <person name="Du F."/>
            <person name="Lamar B."/>
            <person name="Courtney L."/>
            <person name="Kalicki J."/>
            <person name="Ozersky P."/>
            <person name="Bielicki L."/>
            <person name="Scott K."/>
            <person name="Holmes A."/>
            <person name="Harkins R."/>
            <person name="Harris A."/>
            <person name="Strong C.M."/>
            <person name="Hou S."/>
            <person name="Tomlinson C."/>
            <person name="Dauphin-Kohlberg S."/>
            <person name="Kozlowicz-Reilly A."/>
            <person name="Leonard S."/>
            <person name="Rohlfing T."/>
            <person name="Rock S.M."/>
            <person name="Tin-Wollam A.M."/>
            <person name="Abbott A."/>
            <person name="Minx P."/>
            <person name="Maupin R."/>
            <person name="Strowmatt C."/>
            <person name="Latreille P."/>
            <person name="Miller N."/>
            <person name="Johnson D."/>
            <person name="Murray J."/>
            <person name="Woessner J.P."/>
            <person name="Wendl M.C."/>
            <person name="Yang S.P."/>
            <person name="Schultz B.R."/>
            <person name="Wallis J.W."/>
            <person name="Spieth J."/>
            <person name="Bieri T.A."/>
            <person name="Nelson J.O."/>
            <person name="Berkowicz N."/>
            <person name="Wohldmann P.E."/>
            <person name="Cook L.L."/>
            <person name="Hickenbotham M.T."/>
            <person name="Eldred J."/>
            <person name="Williams D."/>
            <person name="Bedell J.A."/>
            <person name="Mardis E.R."/>
            <person name="Clifton S.W."/>
            <person name="Chissoe S.L."/>
            <person name="Marra M.A."/>
            <person name="Raymond C."/>
            <person name="Haugen E."/>
            <person name="Gillett W."/>
            <person name="Zhou Y."/>
            <person name="James R."/>
            <person name="Phelps K."/>
            <person name="Iadanoto S."/>
            <person name="Bubb K."/>
            <person name="Simms E."/>
            <person name="Levy R."/>
            <person name="Clendenning J."/>
            <person name="Kaul R."/>
            <person name="Kent W.J."/>
            <person name="Furey T.S."/>
            <person name="Baertsch R.A."/>
            <person name="Brent M.R."/>
            <person name="Keibler E."/>
            <person name="Flicek P."/>
            <person name="Bork P."/>
            <person name="Suyama M."/>
            <person name="Bailey J.A."/>
            <person name="Portnoy M.E."/>
            <person name="Torrents D."/>
            <person name="Chinwalla A.T."/>
            <person name="Gish W.R."/>
            <person name="Eddy S.R."/>
            <person name="McPherson J.D."/>
            <person name="Olson M.V."/>
            <person name="Eichler E.E."/>
            <person name="Green E.D."/>
            <person name="Waterston R.H."/>
            <person name="Wilson R.K."/>
        </authorList>
    </citation>
    <scope>NUCLEOTIDE SEQUENCE [LARGE SCALE GENOMIC DNA]</scope>
</reference>
<dbReference type="PANTHER" id="PTHR21228:SF59">
    <property type="entry name" value="FAST KINASE DOMAIN-CONTAINING PROTEIN 4"/>
    <property type="match status" value="1"/>
</dbReference>
<proteinExistence type="evidence at protein level"/>
<dbReference type="ExpressionAtlas" id="C9IZN7">
    <property type="expression patterns" value="baseline and differential"/>
</dbReference>
<sequence length="283" mass="31888">MAAHLVKRCTCLLREAARQAPAMAPVGRLRLAWVAHKTLTSSATSPISHLPGSLMEPVEKERASTPYIEKQVDHLIKKATRPEELLELLGGSHDLDSNQAAMIASVWHGTLSKLLGSLYALGIPKASKELQSVEQEVRWRMRKLKYKHLAFLAESCATLSQEQHSQELLAELLTHLERRWTEIEDSHTLVTVMMKVGHLSEPLMNRLEDKCLELVEHFGPNELRKVLVMLAAQSRRSVPLLRAISYHLVQKPFSLTKDVLLDVAYAYGKLSFHQTQVSQRLAT</sequence>
<dbReference type="HOGENOM" id="CLU_085910_0_0_1"/>
<evidence type="ECO:0007829" key="3">
    <source>
        <dbReference type="PeptideAtlas" id="C9IZN7"/>
    </source>
</evidence>
<dbReference type="InterPro" id="IPR050870">
    <property type="entry name" value="FAST_kinase"/>
</dbReference>
<reference evidence="1 2" key="1">
    <citation type="journal article" date="2001" name="Nature">
        <title>Initial sequencing and analysis of the human genome.</title>
        <authorList>
            <consortium name="International Human Genome Sequencing Consortium"/>
            <person name="Lander E.S."/>
            <person name="Linton L.M."/>
            <person name="Birren B."/>
            <person name="Nusbaum C."/>
            <person name="Zody M.C."/>
            <person name="Baldwin J."/>
            <person name="Devon K."/>
            <person name="Dewar K."/>
            <person name="Doyle M."/>
            <person name="FitzHugh W."/>
            <person name="Funke R."/>
            <person name="Gage D."/>
            <person name="Harris K."/>
            <person name="Heaford A."/>
            <person name="Howland J."/>
            <person name="Kann L."/>
            <person name="Lehoczky J."/>
            <person name="LeVine R."/>
            <person name="McEwan P."/>
            <person name="McKernan K."/>
            <person name="Meldrim J."/>
            <person name="Mesirov J.P."/>
            <person name="Miranda C."/>
            <person name="Morris W."/>
            <person name="Naylor J."/>
            <person name="Raymond C."/>
            <person name="Rosetti M."/>
            <person name="Santos R."/>
            <person name="Sheridan A."/>
            <person name="Sougnez C."/>
            <person name="Stange-Thomann N."/>
            <person name="Stojanovic N."/>
            <person name="Subramanian A."/>
            <person name="Wyman D."/>
            <person name="Rogers J."/>
            <person name="Sulston J."/>
            <person name="Ainscough R."/>
            <person name="Beck S."/>
            <person name="Bentley D."/>
            <person name="Burton J."/>
            <person name="Clee C."/>
            <person name="Carter N."/>
            <person name="Coulson A."/>
            <person name="Deadman R."/>
            <person name="Deloukas P."/>
            <person name="Dunham A."/>
            <person name="Dunham I."/>
            <person name="Durbin R."/>
            <person name="French L."/>
            <person name="Grafham D."/>
            <person name="Gregory S."/>
            <person name="Hubbard T."/>
            <person name="Humphray S."/>
            <person name="Hunt A."/>
            <person name="Jones M."/>
            <person name="Lloyd C."/>
            <person name="McMurray A."/>
            <person name="Matthews L."/>
            <person name="Mercer S."/>
            <person name="Milne S."/>
            <person name="Mullikin J.C."/>
            <person name="Mungall A."/>
            <person name="Plumb R."/>
            <person name="Ross M."/>
            <person name="Shownkeen R."/>
            <person name="Sims S."/>
            <person name="Waterston R.H."/>
            <person name="Wilson R.K."/>
            <person name="Hillier L.W."/>
            <person name="McPherson J.D."/>
            <person name="Marra M.A."/>
            <person name="Mardis E.R."/>
            <person name="Fulton L.A."/>
            <person name="Chinwalla A.T."/>
            <person name="Pepin K.H."/>
            <person name="Gish W.R."/>
            <person name="Chissoe S.L."/>
            <person name="Wendl M.C."/>
            <person name="Delehaunty K.D."/>
            <person name="Miner T.L."/>
            <person name="Delehaunty A."/>
            <person name="Kramer J.B."/>
            <person name="Cook L.L."/>
            <person name="Fulton R.S."/>
            <person name="Johnson D.L."/>
            <person name="Minx P.J."/>
            <person name="Clifton S.W."/>
            <person name="Hawkins T."/>
            <person name="Branscomb E."/>
            <person name="Predki P."/>
            <person name="Richardson P."/>
            <person name="Wenning S."/>
            <person name="Slezak T."/>
            <person name="Doggett N."/>
            <person name="Cheng J.F."/>
            <person name="Olsen A."/>
            <person name="Lucas S."/>
            <person name="Elkin C."/>
            <person name="Uberbacher E."/>
            <person name="Frazier M."/>
            <person name="Gibbs R.A."/>
            <person name="Muzny D.M."/>
            <person name="Scherer S.E."/>
            <person name="Bouck J.B."/>
            <person name="Sodergren E.J."/>
            <person name="Worley K.C."/>
            <person name="Rives C.M."/>
            <person name="Gorrell J.H."/>
            <person name="Metzker M.L."/>
            <person name="Naylor S.L."/>
            <person name="Kucherlapati R.S."/>
            <person name="Nelson D.L."/>
            <person name="Weinstock G.M."/>
            <person name="Sakaki Y."/>
            <person name="Fujiyama A."/>
            <person name="Hattori M."/>
            <person name="Yada T."/>
            <person name="Toyoda A."/>
            <person name="Itoh T."/>
            <person name="Kawagoe C."/>
            <person name="Watanabe H."/>
            <person name="Totoki Y."/>
            <person name="Taylor T."/>
            <person name="Weissenbach J."/>
            <person name="Heilig R."/>
            <person name="Saurin W."/>
            <person name="Artiguenave F."/>
            <person name="Brottier P."/>
            <person name="Bruls T."/>
            <person name="Pelletier E."/>
            <person name="Robert C."/>
            <person name="Wincker P."/>
            <person name="Smith D.R."/>
            <person name="Doucette-Stamm L."/>
            <person name="Rubenfield M."/>
            <person name="Weinstock K."/>
            <person name="Lee H.M."/>
            <person name="Dubois J."/>
            <person name="Rosenthal A."/>
            <person name="Platzer M."/>
            <person name="Nyakatura G."/>
            <person name="Taudien S."/>
            <person name="Rump A."/>
            <person name="Yang H."/>
            <person name="Yu J."/>
            <person name="Wang J."/>
            <person name="Huang G."/>
            <person name="Gu J."/>
            <person name="Hood L."/>
            <person name="Rowen L."/>
            <person name="Madan A."/>
            <person name="Qin S."/>
            <person name="Davis R.W."/>
            <person name="Federspiel N.A."/>
            <person name="Abola A.P."/>
            <person name="Proctor M.J."/>
            <person name="Myers R.M."/>
            <person name="Schmutz J."/>
            <person name="Dickson M."/>
            <person name="Grimwood J."/>
            <person name="Cox D.R."/>
            <person name="Olson M.V."/>
            <person name="Kaul R."/>
            <person name="Raymond C."/>
            <person name="Shimizu N."/>
            <person name="Kawasaki K."/>
            <person name="Minoshima S."/>
            <person name="Evans G.A."/>
            <person name="Athanasiou M."/>
            <person name="Schultz R."/>
            <person name="Roe B.A."/>
            <person name="Chen F."/>
            <person name="Pan H."/>
            <person name="Ramser J."/>
            <person name="Lehrach H."/>
            <person name="Reinhardt R."/>
            <person name="McCombie W.R."/>
            <person name="de la Bastide M."/>
            <person name="Dedhia N."/>
            <person name="Blocker H."/>
            <person name="Hornischer K."/>
            <person name="Nordsiek G."/>
            <person name="Agarwala R."/>
            <person name="Aravind L."/>
            <person name="Bailey J.A."/>
            <person name="Bateman A."/>
            <person name="Batzoglou S."/>
            <person name="Birney E."/>
            <person name="Bork P."/>
            <person name="Brown D.G."/>
            <person name="Burge C.B."/>
            <person name="Cerutti L."/>
            <person name="Chen H.C."/>
            <person name="Church D."/>
            <person name="Clamp M."/>
            <person name="Copley R.R."/>
            <person name="Doerks T."/>
            <person name="Eddy S.R."/>
            <person name="Eichler E.E."/>
            <person name="Furey T.S."/>
            <person name="Galagan J."/>
            <person name="Gilbert J.G."/>
            <person name="Harmon C."/>
            <person name="Hayashizaki Y."/>
            <person name="Haussler D."/>
            <person name="Hermjakob H."/>
            <person name="Hokamp K."/>
            <person name="Jang W."/>
            <person name="Johnson L.S."/>
            <person name="Jones T.A."/>
            <person name="Kasif S."/>
            <person name="Kaspryzk A."/>
            <person name="Kennedy S."/>
            <person name="Kent W.J."/>
            <person name="Kitts P."/>
            <person name="Koonin E.V."/>
            <person name="Korf I."/>
            <person name="Kulp D."/>
            <person name="Lancet D."/>
            <person name="Lowe T.M."/>
            <person name="McLysaght A."/>
            <person name="Mikkelsen T."/>
            <person name="Moran J.V."/>
            <person name="Mulder N."/>
            <person name="Pollara V.J."/>
            <person name="Ponting C.P."/>
            <person name="Schuler G."/>
            <person name="Schultz J."/>
            <person name="Slater G."/>
            <person name="Smit A.F."/>
            <person name="Stupka E."/>
            <person name="Szustakowski J."/>
            <person name="Thierry-Mieg D."/>
            <person name="Thierry-Mieg J."/>
            <person name="Wagner L."/>
            <person name="Wallis J."/>
            <person name="Wheeler R."/>
            <person name="Williams A."/>
            <person name="Wolf Y.I."/>
            <person name="Wolfe K.H."/>
            <person name="Yang S.P."/>
            <person name="Yeh R.F."/>
            <person name="Collins F."/>
            <person name="Guyer M.S."/>
            <person name="Peterson J."/>
            <person name="Felsenfeld A."/>
            <person name="Wetterstrand K.A."/>
            <person name="Patrinos A."/>
            <person name="Morgan M.J."/>
            <person name="de Jong P."/>
            <person name="Catanese J.J."/>
            <person name="Osoegawa K."/>
            <person name="Shizuya H."/>
            <person name="Choi S."/>
            <person name="Chen Y.J."/>
        </authorList>
    </citation>
    <scope>NUCLEOTIDE SEQUENCE [LARGE SCALE GENOMIC DNA]</scope>
</reference>
<dbReference type="CDD" id="cd23739">
    <property type="entry name" value="TBRG4-like_N"/>
    <property type="match status" value="1"/>
</dbReference>
<feature type="non-terminal residue" evidence="1">
    <location>
        <position position="283"/>
    </location>
</feature>
<dbReference type="MassIVE" id="C9IZN7"/>
<evidence type="ECO:0000313" key="1">
    <source>
        <dbReference type="Ensembl" id="ENSP00000418631.1"/>
    </source>
</evidence>
<protein>
    <submittedName>
        <fullName evidence="1">Transforming growth factor beta regulator 4</fullName>
    </submittedName>
</protein>
<reference evidence="8" key="7">
    <citation type="journal article" date="2015" name="Proteomics">
        <title>N-terminome analysis of the human mitochondrial proteome.</title>
        <authorList>
            <person name="Vaca Jacome A.S."/>
            <person name="Rabilloud T."/>
            <person name="Schaeffer-Reiss C."/>
            <person name="Rompais M."/>
            <person name="Ayoub D."/>
            <person name="Lane L."/>
            <person name="Bairoch A."/>
            <person name="Van Dorsselaer A."/>
            <person name="Carapito C."/>
        </authorList>
    </citation>
    <scope>IDENTIFICATION BY MASS SPECTROMETRY [LARGE SCALE ANALYSIS]</scope>
</reference>
<evidence type="ECO:0007829" key="7">
    <source>
        <dbReference type="PubMed" id="23186163"/>
    </source>
</evidence>
<dbReference type="ChiTaRS" id="TBRG4">
    <property type="organism name" value="human"/>
</dbReference>
<dbReference type="EMBL" id="AC013416">
    <property type="status" value="NOT_ANNOTATED_CDS"/>
    <property type="molecule type" value="Genomic_DNA"/>
</dbReference>
<reference evidence="1 2" key="3">
    <citation type="journal article" date="2004" name="Nature">
        <title>Finishing the euchromatic sequence of the human genome.</title>
        <authorList>
            <consortium name="International Human Genome Sequencing Consortium"/>
        </authorList>
    </citation>
    <scope>NUCLEOTIDE SEQUENCE [LARGE SCALE GENOMIC DNA]</scope>
</reference>